<sequence length="159" mass="18013">MSFQALLPRLHTRHVKKPINYLIQATRNYNVYEPLLQKRGGVMRTVLAFHFLRTWYKAIVPHANEEDCLPQAHVRRAGAFETKWAAPSTGSGADVHVAPDSQSSSSHQKTDAPATSQQPFWADHWQPSGEPTISSYSASKKSRRGQTRLRDGYPWFKPS</sequence>
<name>F8NH04_SERL9</name>
<evidence type="ECO:0000313" key="2">
    <source>
        <dbReference type="EMBL" id="EGO29861.1"/>
    </source>
</evidence>
<proteinExistence type="predicted"/>
<dbReference type="AlphaFoldDB" id="F8NH04"/>
<evidence type="ECO:0000313" key="3">
    <source>
        <dbReference type="Proteomes" id="UP000008064"/>
    </source>
</evidence>
<reference evidence="3" key="1">
    <citation type="journal article" date="2011" name="Science">
        <title>The plant cell wall-decomposing machinery underlies the functional diversity of forest fungi.</title>
        <authorList>
            <person name="Eastwood D.C."/>
            <person name="Floudas D."/>
            <person name="Binder M."/>
            <person name="Majcherczyk A."/>
            <person name="Schneider P."/>
            <person name="Aerts A."/>
            <person name="Asiegbu F.O."/>
            <person name="Baker S.E."/>
            <person name="Barry K."/>
            <person name="Bendiksby M."/>
            <person name="Blumentritt M."/>
            <person name="Coutinho P.M."/>
            <person name="Cullen D."/>
            <person name="de Vries R.P."/>
            <person name="Gathman A."/>
            <person name="Goodell B."/>
            <person name="Henrissat B."/>
            <person name="Ihrmark K."/>
            <person name="Kauserud H."/>
            <person name="Kohler A."/>
            <person name="LaButti K."/>
            <person name="Lapidus A."/>
            <person name="Lavin J.L."/>
            <person name="Lee Y.-H."/>
            <person name="Lindquist E."/>
            <person name="Lilly W."/>
            <person name="Lucas S."/>
            <person name="Morin E."/>
            <person name="Murat C."/>
            <person name="Oguiza J.A."/>
            <person name="Park J."/>
            <person name="Pisabarro A.G."/>
            <person name="Riley R."/>
            <person name="Rosling A."/>
            <person name="Salamov A."/>
            <person name="Schmidt O."/>
            <person name="Schmutz J."/>
            <person name="Skrede I."/>
            <person name="Stenlid J."/>
            <person name="Wiebenga A."/>
            <person name="Xie X."/>
            <person name="Kuees U."/>
            <person name="Hibbett D.S."/>
            <person name="Hoffmeister D."/>
            <person name="Hoegberg N."/>
            <person name="Martin F."/>
            <person name="Grigoriev I.V."/>
            <person name="Watkinson S.C."/>
        </authorList>
    </citation>
    <scope>NUCLEOTIDE SEQUENCE [LARGE SCALE GENOMIC DNA]</scope>
    <source>
        <strain evidence="3">S7.9</strain>
    </source>
</reference>
<organism evidence="3">
    <name type="scientific">Serpula lacrymans var. lacrymans (strain S7.9)</name>
    <name type="common">Dry rot fungus</name>
    <dbReference type="NCBI Taxonomy" id="578457"/>
    <lineage>
        <taxon>Eukaryota</taxon>
        <taxon>Fungi</taxon>
        <taxon>Dikarya</taxon>
        <taxon>Basidiomycota</taxon>
        <taxon>Agaricomycotina</taxon>
        <taxon>Agaricomycetes</taxon>
        <taxon>Agaricomycetidae</taxon>
        <taxon>Boletales</taxon>
        <taxon>Coniophorineae</taxon>
        <taxon>Serpulaceae</taxon>
        <taxon>Serpula</taxon>
    </lineage>
</organism>
<protein>
    <submittedName>
        <fullName evidence="2">Uncharacterized protein</fullName>
    </submittedName>
</protein>
<gene>
    <name evidence="2" type="ORF">SERLADRAFT_458187</name>
</gene>
<dbReference type="Proteomes" id="UP000008064">
    <property type="component" value="Unassembled WGS sequence"/>
</dbReference>
<dbReference type="EMBL" id="GL945429">
    <property type="protein sequence ID" value="EGO29861.1"/>
    <property type="molecule type" value="Genomic_DNA"/>
</dbReference>
<dbReference type="GeneID" id="18817668"/>
<dbReference type="RefSeq" id="XP_007314103.1">
    <property type="nucleotide sequence ID" value="XM_007314041.1"/>
</dbReference>
<accession>F8NH04</accession>
<evidence type="ECO:0000256" key="1">
    <source>
        <dbReference type="SAM" id="MobiDB-lite"/>
    </source>
</evidence>
<feature type="compositionally biased region" description="Polar residues" evidence="1">
    <location>
        <begin position="129"/>
        <end position="139"/>
    </location>
</feature>
<dbReference type="HOGENOM" id="CLU_1661849_0_0_1"/>
<dbReference type="KEGG" id="sla:SERLADRAFT_458187"/>
<feature type="region of interest" description="Disordered" evidence="1">
    <location>
        <begin position="85"/>
        <end position="159"/>
    </location>
</feature>
<feature type="compositionally biased region" description="Polar residues" evidence="1">
    <location>
        <begin position="100"/>
        <end position="119"/>
    </location>
</feature>